<feature type="transmembrane region" description="Helical" evidence="1">
    <location>
        <begin position="284"/>
        <end position="306"/>
    </location>
</feature>
<evidence type="ECO:0000313" key="5">
    <source>
        <dbReference type="EMBL" id="OBY65212.1"/>
    </source>
</evidence>
<keyword evidence="6" id="KW-1185">Reference proteome</keyword>
<feature type="transmembrane region" description="Helical" evidence="1">
    <location>
        <begin position="343"/>
        <end position="361"/>
    </location>
</feature>
<evidence type="ECO:0000256" key="2">
    <source>
        <dbReference type="SAM" id="SignalP"/>
    </source>
</evidence>
<name>A0A1B8U059_9FLAO</name>
<feature type="transmembrane region" description="Helical" evidence="1">
    <location>
        <begin position="367"/>
        <end position="388"/>
    </location>
</feature>
<feature type="chain" id="PRO_5008615828" evidence="2">
    <location>
        <begin position="21"/>
        <end position="390"/>
    </location>
</feature>
<gene>
    <name evidence="5" type="ORF">LPB301_08890</name>
</gene>
<keyword evidence="2" id="KW-0732">Signal</keyword>
<feature type="transmembrane region" description="Helical" evidence="1">
    <location>
        <begin position="318"/>
        <end position="334"/>
    </location>
</feature>
<dbReference type="Pfam" id="PF13387">
    <property type="entry name" value="Lnb_N"/>
    <property type="match status" value="1"/>
</dbReference>
<feature type="transmembrane region" description="Helical" evidence="1">
    <location>
        <begin position="254"/>
        <end position="272"/>
    </location>
</feature>
<dbReference type="AlphaFoldDB" id="A0A1B8U059"/>
<feature type="domain" description="Lnb-like transmembrane" evidence="4">
    <location>
        <begin position="251"/>
        <end position="389"/>
    </location>
</feature>
<accession>A0A1B8U059</accession>
<dbReference type="InterPro" id="IPR057436">
    <property type="entry name" value="5TMH_Lnb"/>
</dbReference>
<feature type="domain" description="Lnb N-terminal periplasmic" evidence="3">
    <location>
        <begin position="28"/>
        <end position="157"/>
    </location>
</feature>
<sequence length="390" mass="46066">MNKKHLLFLFFLLLIKPVNAQVNLSVYSEVSIITAGPGTELYEAFGHSAIRIKDPVLQLDLIYNYGMFDFNQPNFYANFTKGKLLYKLARYDFKYFLASYKKDKRWVKQQVLNLTQQEKQAFFKYLENNALPKNANYYYDPFYNNCASKLRDITTTVLGDRVAFNDDKIEKNLSFRQLMNKEIHWNTWGNFGINLALGSKLDQKATSEQYMYLPDYVYAIFKNSALFIDNQPKELIKKEITLLDYQELDQKITLFNPFVIFSIIAFIGLFITYRDFKNNKRTKFLDFTLLFVTGIVGILILFLWFFTDHSTTPNNFNFLWAFAPNLIIAFILFKNKHPKWIQAYFKMLLGLLVIIPILWILKVQLFPLAVIPFLVLLFVRYLFLASFYKK</sequence>
<dbReference type="InterPro" id="IPR025178">
    <property type="entry name" value="Lnb_N"/>
</dbReference>
<evidence type="ECO:0000313" key="6">
    <source>
        <dbReference type="Proteomes" id="UP000092612"/>
    </source>
</evidence>
<comment type="caution">
    <text evidence="5">The sequence shown here is derived from an EMBL/GenBank/DDBJ whole genome shotgun (WGS) entry which is preliminary data.</text>
</comment>
<dbReference type="RefSeq" id="WP_068360340.1">
    <property type="nucleotide sequence ID" value="NZ_CP019337.1"/>
</dbReference>
<dbReference type="Pfam" id="PF25221">
    <property type="entry name" value="5TMH_Lnb"/>
    <property type="match status" value="1"/>
</dbReference>
<evidence type="ECO:0000256" key="1">
    <source>
        <dbReference type="SAM" id="Phobius"/>
    </source>
</evidence>
<dbReference type="EMBL" id="LSFL01000031">
    <property type="protein sequence ID" value="OBY65212.1"/>
    <property type="molecule type" value="Genomic_DNA"/>
</dbReference>
<reference evidence="6" key="1">
    <citation type="submission" date="2016-02" db="EMBL/GenBank/DDBJ databases">
        <title>Paenibacillus sp. LPB0068, isolated from Crassostrea gigas.</title>
        <authorList>
            <person name="Shin S.-K."/>
            <person name="Yi H."/>
        </authorList>
    </citation>
    <scope>NUCLEOTIDE SEQUENCE [LARGE SCALE GENOMIC DNA]</scope>
    <source>
        <strain evidence="6">KCTC 23969</strain>
    </source>
</reference>
<evidence type="ECO:0000259" key="3">
    <source>
        <dbReference type="Pfam" id="PF13387"/>
    </source>
</evidence>
<protein>
    <submittedName>
        <fullName evidence="5">Uncharacterized protein</fullName>
    </submittedName>
</protein>
<keyword evidence="1" id="KW-1133">Transmembrane helix</keyword>
<evidence type="ECO:0000259" key="4">
    <source>
        <dbReference type="Pfam" id="PF25221"/>
    </source>
</evidence>
<keyword evidence="1" id="KW-0472">Membrane</keyword>
<dbReference type="OrthoDB" id="319167at2"/>
<proteinExistence type="predicted"/>
<keyword evidence="1" id="KW-0812">Transmembrane</keyword>
<feature type="signal peptide" evidence="2">
    <location>
        <begin position="1"/>
        <end position="20"/>
    </location>
</feature>
<organism evidence="5 6">
    <name type="scientific">Polaribacter reichenbachii</name>
    <dbReference type="NCBI Taxonomy" id="996801"/>
    <lineage>
        <taxon>Bacteria</taxon>
        <taxon>Pseudomonadati</taxon>
        <taxon>Bacteroidota</taxon>
        <taxon>Flavobacteriia</taxon>
        <taxon>Flavobacteriales</taxon>
        <taxon>Flavobacteriaceae</taxon>
    </lineage>
</organism>
<dbReference type="KEGG" id="prn:BW723_12890"/>
<dbReference type="STRING" id="996801.BW723_12890"/>
<dbReference type="Proteomes" id="UP000092612">
    <property type="component" value="Unassembled WGS sequence"/>
</dbReference>